<dbReference type="Proteomes" id="UP000297737">
    <property type="component" value="Unassembled WGS sequence"/>
</dbReference>
<gene>
    <name evidence="11" type="ORF">EUV02_05595</name>
</gene>
<evidence type="ECO:0000256" key="5">
    <source>
        <dbReference type="ARBA" id="ARBA00023222"/>
    </source>
</evidence>
<evidence type="ECO:0000256" key="4">
    <source>
        <dbReference type="ARBA" id="ARBA00023141"/>
    </source>
</evidence>
<evidence type="ECO:0000256" key="3">
    <source>
        <dbReference type="ARBA" id="ARBA00022605"/>
    </source>
</evidence>
<dbReference type="GO" id="GO:0004664">
    <property type="term" value="F:prephenate dehydratase activity"/>
    <property type="evidence" value="ECO:0007669"/>
    <property type="project" value="UniProtKB-EC"/>
</dbReference>
<evidence type="ECO:0000256" key="7">
    <source>
        <dbReference type="ARBA" id="ARBA00047848"/>
    </source>
</evidence>
<protein>
    <recommendedName>
        <fullName evidence="2">prephenate dehydratase</fullName>
        <ecNumber evidence="2">4.2.1.51</ecNumber>
    </recommendedName>
</protein>
<keyword evidence="4" id="KW-0057">Aromatic amino acid biosynthesis</keyword>
<dbReference type="SUPFAM" id="SSF53850">
    <property type="entry name" value="Periplasmic binding protein-like II"/>
    <property type="match status" value="1"/>
</dbReference>
<dbReference type="PROSITE" id="PS51671">
    <property type="entry name" value="ACT"/>
    <property type="match status" value="1"/>
</dbReference>
<evidence type="ECO:0000256" key="1">
    <source>
        <dbReference type="ARBA" id="ARBA00004741"/>
    </source>
</evidence>
<comment type="pathway">
    <text evidence="1">Amino-acid biosynthesis; L-phenylalanine biosynthesis; phenylpyruvate from prephenate: step 1/1.</text>
</comment>
<dbReference type="UniPathway" id="UPA00121">
    <property type="reaction ID" value="UER00345"/>
</dbReference>
<evidence type="ECO:0000259" key="10">
    <source>
        <dbReference type="PROSITE" id="PS51671"/>
    </source>
</evidence>
<dbReference type="PANTHER" id="PTHR21022:SF19">
    <property type="entry name" value="PREPHENATE DEHYDRATASE-RELATED"/>
    <property type="match status" value="1"/>
</dbReference>
<comment type="catalytic activity">
    <reaction evidence="7">
        <text>prephenate + H(+) = 3-phenylpyruvate + CO2 + H2O</text>
        <dbReference type="Rhea" id="RHEA:21648"/>
        <dbReference type="ChEBI" id="CHEBI:15377"/>
        <dbReference type="ChEBI" id="CHEBI:15378"/>
        <dbReference type="ChEBI" id="CHEBI:16526"/>
        <dbReference type="ChEBI" id="CHEBI:18005"/>
        <dbReference type="ChEBI" id="CHEBI:29934"/>
        <dbReference type="EC" id="4.2.1.51"/>
    </reaction>
</comment>
<dbReference type="GO" id="GO:0009094">
    <property type="term" value="P:L-phenylalanine biosynthetic process"/>
    <property type="evidence" value="ECO:0007669"/>
    <property type="project" value="UniProtKB-UniPathway"/>
</dbReference>
<evidence type="ECO:0000256" key="2">
    <source>
        <dbReference type="ARBA" id="ARBA00013147"/>
    </source>
</evidence>
<feature type="domain" description="ACT" evidence="10">
    <location>
        <begin position="215"/>
        <end position="292"/>
    </location>
</feature>
<dbReference type="Pfam" id="PF00800">
    <property type="entry name" value="PDT"/>
    <property type="match status" value="1"/>
</dbReference>
<dbReference type="PROSITE" id="PS51171">
    <property type="entry name" value="PREPHENATE_DEHYDR_3"/>
    <property type="match status" value="1"/>
</dbReference>
<reference evidence="11 12" key="1">
    <citation type="submission" date="2019-02" db="EMBL/GenBank/DDBJ databases">
        <title>Polymorphobacter sp. isolated from the lake at the Tibet of China.</title>
        <authorList>
            <person name="Li A."/>
        </authorList>
    </citation>
    <scope>NUCLEOTIDE SEQUENCE [LARGE SCALE GENOMIC DNA]</scope>
    <source>
        <strain evidence="11 12">DJ1R-1</strain>
    </source>
</reference>
<dbReference type="CDD" id="cd04905">
    <property type="entry name" value="ACT_CM-PDT"/>
    <property type="match status" value="1"/>
</dbReference>
<dbReference type="EMBL" id="SIHO01000001">
    <property type="protein sequence ID" value="TFU06457.1"/>
    <property type="molecule type" value="Genomic_DNA"/>
</dbReference>
<dbReference type="PANTHER" id="PTHR21022">
    <property type="entry name" value="PREPHENATE DEHYDRATASE P PROTEIN"/>
    <property type="match status" value="1"/>
</dbReference>
<evidence type="ECO:0000256" key="6">
    <source>
        <dbReference type="ARBA" id="ARBA00023239"/>
    </source>
</evidence>
<evidence type="ECO:0000256" key="8">
    <source>
        <dbReference type="PIRSR" id="PIRSR001500-2"/>
    </source>
</evidence>
<dbReference type="InterPro" id="IPR002912">
    <property type="entry name" value="ACT_dom"/>
</dbReference>
<dbReference type="RefSeq" id="WP_135245181.1">
    <property type="nucleotide sequence ID" value="NZ_SIHO01000001.1"/>
</dbReference>
<dbReference type="InterPro" id="IPR008242">
    <property type="entry name" value="Chor_mutase/pphenate_deHydtase"/>
</dbReference>
<comment type="caution">
    <text evidence="11">The sequence shown here is derived from an EMBL/GenBank/DDBJ whole genome shotgun (WGS) entry which is preliminary data.</text>
</comment>
<dbReference type="OrthoDB" id="9802281at2"/>
<feature type="domain" description="Prephenate dehydratase" evidence="9">
    <location>
        <begin position="26"/>
        <end position="201"/>
    </location>
</feature>
<evidence type="ECO:0000313" key="11">
    <source>
        <dbReference type="EMBL" id="TFU06457.1"/>
    </source>
</evidence>
<dbReference type="InterPro" id="IPR001086">
    <property type="entry name" value="Preph_deHydtase"/>
</dbReference>
<dbReference type="PROSITE" id="PS00857">
    <property type="entry name" value="PREPHENATE_DEHYDR_1"/>
    <property type="match status" value="1"/>
</dbReference>
<name>A0A4Y9ES44_9SPHN</name>
<dbReference type="InterPro" id="IPR018528">
    <property type="entry name" value="Preph_deHydtase_CS"/>
</dbReference>
<dbReference type="EC" id="4.2.1.51" evidence="2"/>
<evidence type="ECO:0000259" key="9">
    <source>
        <dbReference type="PROSITE" id="PS51171"/>
    </source>
</evidence>
<dbReference type="CDD" id="cd13631">
    <property type="entry name" value="PBP2_Ct-PDT_like"/>
    <property type="match status" value="1"/>
</dbReference>
<keyword evidence="12" id="KW-1185">Reference proteome</keyword>
<accession>A0A4Y9ES44</accession>
<organism evidence="11 12">
    <name type="scientific">Glacieibacterium arshaanense</name>
    <dbReference type="NCBI Taxonomy" id="2511025"/>
    <lineage>
        <taxon>Bacteria</taxon>
        <taxon>Pseudomonadati</taxon>
        <taxon>Pseudomonadota</taxon>
        <taxon>Alphaproteobacteria</taxon>
        <taxon>Sphingomonadales</taxon>
        <taxon>Sphingosinicellaceae</taxon>
        <taxon>Glacieibacterium</taxon>
    </lineage>
</organism>
<keyword evidence="3" id="KW-0028">Amino-acid biosynthesis</keyword>
<dbReference type="Gene3D" id="3.30.70.260">
    <property type="match status" value="1"/>
</dbReference>
<dbReference type="InterPro" id="IPR045865">
    <property type="entry name" value="ACT-like_dom_sf"/>
</dbReference>
<keyword evidence="6 11" id="KW-0456">Lyase</keyword>
<dbReference type="SUPFAM" id="SSF55021">
    <property type="entry name" value="ACT-like"/>
    <property type="match status" value="1"/>
</dbReference>
<keyword evidence="5" id="KW-0584">Phenylalanine biosynthesis</keyword>
<dbReference type="Gene3D" id="3.40.190.10">
    <property type="entry name" value="Periplasmic binding protein-like II"/>
    <property type="match status" value="2"/>
</dbReference>
<dbReference type="NCBIfam" id="NF008866">
    <property type="entry name" value="PRK11899.1"/>
    <property type="match status" value="1"/>
</dbReference>
<dbReference type="AlphaFoldDB" id="A0A4Y9ES44"/>
<dbReference type="GO" id="GO:0005737">
    <property type="term" value="C:cytoplasm"/>
    <property type="evidence" value="ECO:0007669"/>
    <property type="project" value="TreeGrafter"/>
</dbReference>
<dbReference type="PIRSF" id="PIRSF001500">
    <property type="entry name" value="Chor_mut_pdt_Ppr"/>
    <property type="match status" value="1"/>
</dbReference>
<evidence type="ECO:0000313" key="12">
    <source>
        <dbReference type="Proteomes" id="UP000297737"/>
    </source>
</evidence>
<feature type="site" description="Essential for prephenate dehydratase activity" evidence="8">
    <location>
        <position position="194"/>
    </location>
</feature>
<sequence length="298" mass="31912">MDSYPAPARQLVEAMRTAAAADPARAVAFQGAPGAYSHQAVRELFPDWLALPCFGFEDALAAVVDGRAEVAVIPIENSQHGRVADIHFLLPESGLSIIAEHFVRVRHCLLGLPGTRREDIKRALSHPQAIGQCRTRLKGWGIASENYADTASAAAYVAETGNPALAAVASRLAGELYGLDVLAEGIEDADHNTTRFVVLARHPVTPADDVSVRTTLMFEVRNVPAALFKALGGFATNGVNITKLESYLRGGSFSAAEFYADVDGRPSDPNVALALEELAFHSKWVRVLGTYPSARDHG</sequence>
<proteinExistence type="predicted"/>